<organism evidence="7 8">
    <name type="scientific">Sphingomonas abietis</name>
    <dbReference type="NCBI Taxonomy" id="3012344"/>
    <lineage>
        <taxon>Bacteria</taxon>
        <taxon>Pseudomonadati</taxon>
        <taxon>Pseudomonadota</taxon>
        <taxon>Alphaproteobacteria</taxon>
        <taxon>Sphingomonadales</taxon>
        <taxon>Sphingomonadaceae</taxon>
        <taxon>Sphingomonas</taxon>
    </lineage>
</organism>
<name>A0ABY7NRC3_9SPHN</name>
<sequence length="180" mass="19277">MSLRTIRILLWLPLAAFLIVLALVAAGLIRPHDNSVRSQMIGKPLPAFSLPSTRPGQPPLTSASFADGKVRLINIFGSWCIPCAEEMPQLQTLKQSGAVIEGIASRDRPADSLGFLRRYGDPYDRIGDDSQSALQIAIGSSGVPETYVIDGKGLIRLQHIGPIGPQDIGDILAAIRDAQG</sequence>
<comment type="subcellular location">
    <subcellularLocation>
        <location evidence="1">Cell envelope</location>
    </subcellularLocation>
</comment>
<dbReference type="InterPro" id="IPR036249">
    <property type="entry name" value="Thioredoxin-like_sf"/>
</dbReference>
<dbReference type="Gene3D" id="3.40.30.10">
    <property type="entry name" value="Glutaredoxin"/>
    <property type="match status" value="1"/>
</dbReference>
<dbReference type="Pfam" id="PF08534">
    <property type="entry name" value="Redoxin"/>
    <property type="match status" value="1"/>
</dbReference>
<dbReference type="EMBL" id="CP115174">
    <property type="protein sequence ID" value="WBO24102.1"/>
    <property type="molecule type" value="Genomic_DNA"/>
</dbReference>
<dbReference type="RefSeq" id="WP_270078731.1">
    <property type="nucleotide sequence ID" value="NZ_CP115174.1"/>
</dbReference>
<reference evidence="7 8" key="1">
    <citation type="submission" date="2022-12" db="EMBL/GenBank/DDBJ databases">
        <title>Sphingomonas abieness sp. nov., an endophytic bacterium isolated from Abies koreana.</title>
        <authorList>
            <person name="Jiang L."/>
            <person name="Lee J."/>
        </authorList>
    </citation>
    <scope>NUCLEOTIDE SEQUENCE [LARGE SCALE GENOMIC DNA]</scope>
    <source>
        <strain evidence="8">PAMB 00755</strain>
    </source>
</reference>
<feature type="domain" description="Thioredoxin" evidence="6">
    <location>
        <begin position="39"/>
        <end position="180"/>
    </location>
</feature>
<protein>
    <submittedName>
        <fullName evidence="7">DsbE family thiol:disulfide interchange protein</fullName>
    </submittedName>
</protein>
<evidence type="ECO:0000256" key="2">
    <source>
        <dbReference type="ARBA" id="ARBA00007758"/>
    </source>
</evidence>
<accession>A0ABY7NRC3</accession>
<dbReference type="CDD" id="cd03010">
    <property type="entry name" value="TlpA_like_DsbE"/>
    <property type="match status" value="1"/>
</dbReference>
<dbReference type="InterPro" id="IPR013740">
    <property type="entry name" value="Redoxin"/>
</dbReference>
<dbReference type="SUPFAM" id="SSF52833">
    <property type="entry name" value="Thioredoxin-like"/>
    <property type="match status" value="1"/>
</dbReference>
<gene>
    <name evidence="7" type="ORF">PBT88_08335</name>
</gene>
<evidence type="ECO:0000313" key="7">
    <source>
        <dbReference type="EMBL" id="WBO24102.1"/>
    </source>
</evidence>
<dbReference type="InterPro" id="IPR050553">
    <property type="entry name" value="Thioredoxin_ResA/DsbE_sf"/>
</dbReference>
<evidence type="ECO:0000313" key="8">
    <source>
        <dbReference type="Proteomes" id="UP001210865"/>
    </source>
</evidence>
<dbReference type="PROSITE" id="PS51352">
    <property type="entry name" value="THIOREDOXIN_2"/>
    <property type="match status" value="1"/>
</dbReference>
<evidence type="ECO:0000256" key="5">
    <source>
        <dbReference type="ARBA" id="ARBA00023284"/>
    </source>
</evidence>
<dbReference type="Proteomes" id="UP001210865">
    <property type="component" value="Chromosome"/>
</dbReference>
<evidence type="ECO:0000256" key="3">
    <source>
        <dbReference type="ARBA" id="ARBA00022748"/>
    </source>
</evidence>
<dbReference type="InterPro" id="IPR004799">
    <property type="entry name" value="Periplasmic_diS_OxRdtase_DsbE"/>
</dbReference>
<comment type="similarity">
    <text evidence="2">Belongs to the thioredoxin family. DsbE subfamily.</text>
</comment>
<keyword evidence="8" id="KW-1185">Reference proteome</keyword>
<keyword evidence="3" id="KW-0201">Cytochrome c-type biogenesis</keyword>
<dbReference type="InterPro" id="IPR013766">
    <property type="entry name" value="Thioredoxin_domain"/>
</dbReference>
<dbReference type="PANTHER" id="PTHR42852">
    <property type="entry name" value="THIOL:DISULFIDE INTERCHANGE PROTEIN DSBE"/>
    <property type="match status" value="1"/>
</dbReference>
<keyword evidence="5" id="KW-0676">Redox-active center</keyword>
<dbReference type="PANTHER" id="PTHR42852:SF6">
    <property type="entry name" value="THIOL:DISULFIDE INTERCHANGE PROTEIN DSBE"/>
    <property type="match status" value="1"/>
</dbReference>
<evidence type="ECO:0000256" key="4">
    <source>
        <dbReference type="ARBA" id="ARBA00023157"/>
    </source>
</evidence>
<evidence type="ECO:0000259" key="6">
    <source>
        <dbReference type="PROSITE" id="PS51352"/>
    </source>
</evidence>
<keyword evidence="4" id="KW-1015">Disulfide bond</keyword>
<proteinExistence type="inferred from homology"/>
<evidence type="ECO:0000256" key="1">
    <source>
        <dbReference type="ARBA" id="ARBA00004196"/>
    </source>
</evidence>